<organism evidence="1">
    <name type="scientific">Rhizophora mucronata</name>
    <name type="common">Asiatic mangrove</name>
    <dbReference type="NCBI Taxonomy" id="61149"/>
    <lineage>
        <taxon>Eukaryota</taxon>
        <taxon>Viridiplantae</taxon>
        <taxon>Streptophyta</taxon>
        <taxon>Embryophyta</taxon>
        <taxon>Tracheophyta</taxon>
        <taxon>Spermatophyta</taxon>
        <taxon>Magnoliopsida</taxon>
        <taxon>eudicotyledons</taxon>
        <taxon>Gunneridae</taxon>
        <taxon>Pentapetalae</taxon>
        <taxon>rosids</taxon>
        <taxon>fabids</taxon>
        <taxon>Malpighiales</taxon>
        <taxon>Rhizophoraceae</taxon>
        <taxon>Rhizophora</taxon>
    </lineage>
</organism>
<evidence type="ECO:0000313" key="1">
    <source>
        <dbReference type="EMBL" id="MBW87988.1"/>
    </source>
</evidence>
<accession>A0A2P2J3E3</accession>
<reference evidence="1" key="1">
    <citation type="submission" date="2018-02" db="EMBL/GenBank/DDBJ databases">
        <title>Rhizophora mucronata_Transcriptome.</title>
        <authorList>
            <person name="Meera S.P."/>
            <person name="Sreeshan A."/>
            <person name="Augustine A."/>
        </authorList>
    </citation>
    <scope>NUCLEOTIDE SEQUENCE</scope>
    <source>
        <tissue evidence="1">Leaf</tissue>
    </source>
</reference>
<dbReference type="EMBL" id="GGEC01007505">
    <property type="protein sequence ID" value="MBW87988.1"/>
    <property type="molecule type" value="Transcribed_RNA"/>
</dbReference>
<proteinExistence type="predicted"/>
<protein>
    <submittedName>
        <fullName evidence="1">Uncharacterized protein</fullName>
    </submittedName>
</protein>
<sequence>MICRRTRLQCSFEL</sequence>
<name>A0A2P2J3E3_RHIMU</name>